<organism evidence="2 3">
    <name type="scientific">Venturia nashicola</name>
    <dbReference type="NCBI Taxonomy" id="86259"/>
    <lineage>
        <taxon>Eukaryota</taxon>
        <taxon>Fungi</taxon>
        <taxon>Dikarya</taxon>
        <taxon>Ascomycota</taxon>
        <taxon>Pezizomycotina</taxon>
        <taxon>Dothideomycetes</taxon>
        <taxon>Pleosporomycetidae</taxon>
        <taxon>Venturiales</taxon>
        <taxon>Venturiaceae</taxon>
        <taxon>Venturia</taxon>
    </lineage>
</organism>
<keyword evidence="3" id="KW-1185">Reference proteome</keyword>
<evidence type="ECO:0000313" key="2">
    <source>
        <dbReference type="EMBL" id="TID14577.1"/>
    </source>
</evidence>
<name>A0A4Z1NGV2_9PEZI</name>
<protein>
    <submittedName>
        <fullName evidence="2">Uncharacterized protein</fullName>
    </submittedName>
</protein>
<reference evidence="2 3" key="1">
    <citation type="submission" date="2019-04" db="EMBL/GenBank/DDBJ databases">
        <title>High contiguity whole genome sequence and gene annotation resource for two Venturia nashicola isolates.</title>
        <authorList>
            <person name="Prokchorchik M."/>
            <person name="Won K."/>
            <person name="Lee Y."/>
            <person name="Choi E.D."/>
            <person name="Segonzac C."/>
            <person name="Sohn K.H."/>
        </authorList>
    </citation>
    <scope>NUCLEOTIDE SEQUENCE [LARGE SCALE GENOMIC DNA]</scope>
    <source>
        <strain evidence="2 3">PRI2</strain>
    </source>
</reference>
<dbReference type="AlphaFoldDB" id="A0A4Z1NGV2"/>
<feature type="region of interest" description="Disordered" evidence="1">
    <location>
        <begin position="150"/>
        <end position="176"/>
    </location>
</feature>
<gene>
    <name evidence="2" type="ORF">E6O75_ATG08723</name>
</gene>
<accession>A0A4Z1NGV2</accession>
<evidence type="ECO:0000313" key="3">
    <source>
        <dbReference type="Proteomes" id="UP000298493"/>
    </source>
</evidence>
<evidence type="ECO:0000256" key="1">
    <source>
        <dbReference type="SAM" id="MobiDB-lite"/>
    </source>
</evidence>
<proteinExistence type="predicted"/>
<dbReference type="EMBL" id="SNSC02000022">
    <property type="protein sequence ID" value="TID14577.1"/>
    <property type="molecule type" value="Genomic_DNA"/>
</dbReference>
<dbReference type="STRING" id="86259.A0A4Z1NGV2"/>
<comment type="caution">
    <text evidence="2">The sequence shown here is derived from an EMBL/GenBank/DDBJ whole genome shotgun (WGS) entry which is preliminary data.</text>
</comment>
<sequence length="354" mass="39552">MDPLSITTSVVALGSAIARSISTIAKFRRDVQGVRGDLLRVAGELLPLQIIIEGLQEESVVNLPVHMHNGVMFILGKYKNWLWRKMEWAALGRTELDDLRSNLEANKVSLNLAIDLIDLSVTQDVKKDAGAVKKITNQILADTTDKKLDRRDFTQQKAATKPKSSTKTKRPDQVFRKPKKVSYGDTIISNERTCKHGEQPRAPRFNKKPNEYDLQISIQKYLKSEKSKRQQLLKQVEAEIETGYHPNRAYGLAVKAVEMAKVDLLGLLLKHGLSTSIVSIPCESRYDTATNPSVQSDMSNTSLLHIACVSTLHFPVCSVEIDINPETGAEGVDVRTNTRGRTPLMNICHRQRGD</sequence>
<dbReference type="Proteomes" id="UP000298493">
    <property type="component" value="Unassembled WGS sequence"/>
</dbReference>